<keyword evidence="8" id="KW-1185">Reference proteome</keyword>
<dbReference type="GO" id="GO:0019867">
    <property type="term" value="C:outer membrane"/>
    <property type="evidence" value="ECO:0007669"/>
    <property type="project" value="InterPro"/>
</dbReference>
<accession>A0A1M6BMZ4</accession>
<dbReference type="PROSITE" id="PS51257">
    <property type="entry name" value="PROKAR_LIPOPROTEIN"/>
    <property type="match status" value="1"/>
</dbReference>
<keyword evidence="2" id="KW-0812">Transmembrane</keyword>
<keyword evidence="3" id="KW-0732">Signal</keyword>
<sequence length="846" mass="97527">MNNFATKISIFIVIAALISACNVVKKVPTKKYLLTKNNLEVNNKNITDEKLTSLIIQQPNSSILGFKLRLHLFNLAKENTDSLFKAKYINNPKKYYRQANWLSKKQVNRLGKSFWYSGIHTFLKKTGEPPAILDTTKIRRTTKQLKAYHFNEGYFNAKVQYKVKYENRFSEVNYKVTTGEPTFLDTISRNIETPAIDSLYLLTQNKSLIKVGDQYKTLNFDNERARLTSYFKNHGVYHFQRENIDFVIDTTSKKAPVTINIYDREVKDGDSIKKEPHQIYRISEVNIFTIEKEAKNQKAVADSAITRRYNIYSTNKLRYRPRAITSAVFIQKDSLYSEDAKTQTLRSLSNLNIFFYPNIEYKEDSLGKLKVNIYLKSKDKFSFKANADFTHSNIQQFGISGSTSVSIRNIFRGAEILEFGLRGNIGSSKQFSNPDDSFFNVTEIGADLRLSFPRLFLPFKTTRIIPKRMFPTSYISTGFAKQQNIGLDKENFTSIINYSWTPKKNTNFKFDLINVQYVKNININNYFNVYNSSYNRLNTLAHIYNTIPLFYDEFGNLTKEEGGADGFISSALNNQFPALDPFGSDYRTIKSIKERKDRLTENNLIFASNLSYYRDSKTDFLDKEFYSFRGKIESAGNLLSLLSGVTKQEKNPDGTKDIFGLQYSQYLKSEFEFIKHWDLNHNKIIAFRSFFGIAIPYGNSKSIPFSRSYFAGGTNDNRAWESYSLGPGSSGGLNDFNEANMKIALNAEYRFNLFGDLNSALFADCGNIWNISDSETDETKIFNGFKSLESLALGTGIGFRYDFNFFLVRLDLGFKTYNPARIESERWFKEMRFDKSVLNIGINYPF</sequence>
<dbReference type="PANTHER" id="PTHR12815:SF47">
    <property type="entry name" value="TRANSLOCATION AND ASSEMBLY MODULE SUBUNIT TAMA"/>
    <property type="match status" value="1"/>
</dbReference>
<evidence type="ECO:0000313" key="7">
    <source>
        <dbReference type="EMBL" id="SHI50064.1"/>
    </source>
</evidence>
<evidence type="ECO:0000256" key="4">
    <source>
        <dbReference type="ARBA" id="ARBA00023136"/>
    </source>
</evidence>
<keyword evidence="5" id="KW-0998">Cell outer membrane</keyword>
<feature type="domain" description="Bacterial surface antigen (D15)" evidence="6">
    <location>
        <begin position="662"/>
        <end position="821"/>
    </location>
</feature>
<dbReference type="PANTHER" id="PTHR12815">
    <property type="entry name" value="SORTING AND ASSEMBLY MACHINERY SAMM50 PROTEIN FAMILY MEMBER"/>
    <property type="match status" value="1"/>
</dbReference>
<keyword evidence="4" id="KW-0472">Membrane</keyword>
<protein>
    <submittedName>
        <fullName evidence="7">Surface antigen</fullName>
    </submittedName>
</protein>
<dbReference type="STRING" id="415425.SAMN05444363_0852"/>
<dbReference type="Proteomes" id="UP000184488">
    <property type="component" value="Unassembled WGS sequence"/>
</dbReference>
<organism evidence="7 8">
    <name type="scientific">Flavobacterium terrae</name>
    <dbReference type="NCBI Taxonomy" id="415425"/>
    <lineage>
        <taxon>Bacteria</taxon>
        <taxon>Pseudomonadati</taxon>
        <taxon>Bacteroidota</taxon>
        <taxon>Flavobacteriia</taxon>
        <taxon>Flavobacteriales</taxon>
        <taxon>Flavobacteriaceae</taxon>
        <taxon>Flavobacterium</taxon>
    </lineage>
</organism>
<dbReference type="OrthoDB" id="9814535at2"/>
<evidence type="ECO:0000256" key="5">
    <source>
        <dbReference type="ARBA" id="ARBA00023237"/>
    </source>
</evidence>
<proteinExistence type="predicted"/>
<reference evidence="8" key="1">
    <citation type="submission" date="2016-11" db="EMBL/GenBank/DDBJ databases">
        <authorList>
            <person name="Varghese N."/>
            <person name="Submissions S."/>
        </authorList>
    </citation>
    <scope>NUCLEOTIDE SEQUENCE [LARGE SCALE GENOMIC DNA]</scope>
    <source>
        <strain evidence="8">DSM 18829</strain>
    </source>
</reference>
<dbReference type="InterPro" id="IPR039910">
    <property type="entry name" value="D15-like"/>
</dbReference>
<dbReference type="AlphaFoldDB" id="A0A1M6BMZ4"/>
<evidence type="ECO:0000313" key="8">
    <source>
        <dbReference type="Proteomes" id="UP000184488"/>
    </source>
</evidence>
<dbReference type="Pfam" id="PF01103">
    <property type="entry name" value="Omp85"/>
    <property type="match status" value="1"/>
</dbReference>
<dbReference type="RefSeq" id="WP_073308855.1">
    <property type="nucleotide sequence ID" value="NZ_FQZI01000001.1"/>
</dbReference>
<gene>
    <name evidence="7" type="ORF">SAMN05444363_0852</name>
</gene>
<dbReference type="Gene3D" id="2.40.160.50">
    <property type="entry name" value="membrane protein fhac: a member of the omp85/tpsb transporter family"/>
    <property type="match status" value="1"/>
</dbReference>
<evidence type="ECO:0000256" key="1">
    <source>
        <dbReference type="ARBA" id="ARBA00004370"/>
    </source>
</evidence>
<evidence type="ECO:0000259" key="6">
    <source>
        <dbReference type="Pfam" id="PF01103"/>
    </source>
</evidence>
<evidence type="ECO:0000256" key="2">
    <source>
        <dbReference type="ARBA" id="ARBA00022692"/>
    </source>
</evidence>
<dbReference type="EMBL" id="FQZI01000001">
    <property type="protein sequence ID" value="SHI50064.1"/>
    <property type="molecule type" value="Genomic_DNA"/>
</dbReference>
<evidence type="ECO:0000256" key="3">
    <source>
        <dbReference type="ARBA" id="ARBA00022729"/>
    </source>
</evidence>
<name>A0A1M6BMZ4_9FLAO</name>
<dbReference type="InterPro" id="IPR000184">
    <property type="entry name" value="Bac_surfAg_D15"/>
</dbReference>
<comment type="subcellular location">
    <subcellularLocation>
        <location evidence="1">Membrane</location>
    </subcellularLocation>
</comment>